<dbReference type="InterPro" id="IPR051010">
    <property type="entry name" value="BCAA_transport"/>
</dbReference>
<evidence type="ECO:0000256" key="1">
    <source>
        <dbReference type="ARBA" id="ARBA00010062"/>
    </source>
</evidence>
<dbReference type="SUPFAM" id="SSF53822">
    <property type="entry name" value="Periplasmic binding protein-like I"/>
    <property type="match status" value="1"/>
</dbReference>
<dbReference type="PRINTS" id="PR00337">
    <property type="entry name" value="LEUILEVALBP"/>
</dbReference>
<dbReference type="Gene3D" id="3.40.50.2300">
    <property type="match status" value="2"/>
</dbReference>
<gene>
    <name evidence="7" type="primary">braC_2</name>
    <name evidence="7" type="ORF">MGLY_14020</name>
</gene>
<feature type="chain" id="PRO_5026287102" evidence="5">
    <location>
        <begin position="27"/>
        <end position="401"/>
    </location>
</feature>
<evidence type="ECO:0000259" key="6">
    <source>
        <dbReference type="Pfam" id="PF13458"/>
    </source>
</evidence>
<dbReference type="CDD" id="cd06347">
    <property type="entry name" value="PBP1_ABC_LivK_ligand_binding-like"/>
    <property type="match status" value="1"/>
</dbReference>
<keyword evidence="4" id="KW-0029">Amino-acid transport</keyword>
<evidence type="ECO:0000313" key="7">
    <source>
        <dbReference type="EMBL" id="QGP92046.1"/>
    </source>
</evidence>
<dbReference type="PROSITE" id="PS51257">
    <property type="entry name" value="PROKAR_LIPOPROTEIN"/>
    <property type="match status" value="1"/>
</dbReference>
<dbReference type="EMBL" id="CP046244">
    <property type="protein sequence ID" value="QGP92046.1"/>
    <property type="molecule type" value="Genomic_DNA"/>
</dbReference>
<feature type="signal peptide" evidence="5">
    <location>
        <begin position="1"/>
        <end position="26"/>
    </location>
</feature>
<sequence length="401" mass="43884">MRKIVSLMLLLVLALGLAGCGGNQNANQGKSNNTPAQTGGVAGDYILIGSLQDISSSTAAWGKGVVNGAQMAIDKINSEGGVLGKKLKLVNYDTKNDVNEAINAYNRLVNQDKVVTVMGPPTSNIGIALAPITEQKKVPIFGDFMDERATTKNDGTPWKYMFLGEPSCSQQAEISASYTVDKLQLKKIAILYNQANAYAVSHVIPFTRYVEGHGGQIVAKEIFQNTDKDLKAQLTKIKNANPDAIYVPNYLQENALVLNQAKQLGINIPIIGNNSYFYPLIDLIDKSITDVYFLNNVTFDDQEVKKFLGEYKSKFNEDAPLHAFFGYDNILVIAEAIKKAGKVDPEAVRSALENIKDVKGYTGNISIDPATHRPLGLSMWIMKIDKGKYVSLEKYLPPAQK</sequence>
<dbReference type="PANTHER" id="PTHR30483:SF6">
    <property type="entry name" value="PERIPLASMIC BINDING PROTEIN OF ABC TRANSPORTER FOR NATURAL AMINO ACIDS"/>
    <property type="match status" value="1"/>
</dbReference>
<dbReference type="InterPro" id="IPR000709">
    <property type="entry name" value="Leu_Ile_Val-bd"/>
</dbReference>
<proteinExistence type="inferred from homology"/>
<dbReference type="Proteomes" id="UP000425916">
    <property type="component" value="Chromosome"/>
</dbReference>
<keyword evidence="8" id="KW-1185">Reference proteome</keyword>
<name>A0A6I5ZQR3_9FIRM</name>
<accession>A0A6I5ZQR3</accession>
<evidence type="ECO:0000256" key="2">
    <source>
        <dbReference type="ARBA" id="ARBA00022448"/>
    </source>
</evidence>
<dbReference type="OrthoDB" id="9783240at2"/>
<dbReference type="AlphaFoldDB" id="A0A6I5ZQR3"/>
<feature type="domain" description="Leucine-binding protein" evidence="6">
    <location>
        <begin position="48"/>
        <end position="387"/>
    </location>
</feature>
<keyword evidence="3 5" id="KW-0732">Signal</keyword>
<evidence type="ECO:0000256" key="3">
    <source>
        <dbReference type="ARBA" id="ARBA00022729"/>
    </source>
</evidence>
<organism evidence="7 8">
    <name type="scientific">Neomoorella glycerini</name>
    <dbReference type="NCBI Taxonomy" id="55779"/>
    <lineage>
        <taxon>Bacteria</taxon>
        <taxon>Bacillati</taxon>
        <taxon>Bacillota</taxon>
        <taxon>Clostridia</taxon>
        <taxon>Neomoorellales</taxon>
        <taxon>Neomoorellaceae</taxon>
        <taxon>Neomoorella</taxon>
    </lineage>
</organism>
<dbReference type="PANTHER" id="PTHR30483">
    <property type="entry name" value="LEUCINE-SPECIFIC-BINDING PROTEIN"/>
    <property type="match status" value="1"/>
</dbReference>
<evidence type="ECO:0000256" key="4">
    <source>
        <dbReference type="ARBA" id="ARBA00022970"/>
    </source>
</evidence>
<dbReference type="GO" id="GO:0006865">
    <property type="term" value="P:amino acid transport"/>
    <property type="evidence" value="ECO:0007669"/>
    <property type="project" value="UniProtKB-KW"/>
</dbReference>
<dbReference type="InterPro" id="IPR028081">
    <property type="entry name" value="Leu-bd"/>
</dbReference>
<dbReference type="Pfam" id="PF13458">
    <property type="entry name" value="Peripla_BP_6"/>
    <property type="match status" value="1"/>
</dbReference>
<dbReference type="RefSeq" id="WP_156272665.1">
    <property type="nucleotide sequence ID" value="NZ_CP046244.1"/>
</dbReference>
<dbReference type="InterPro" id="IPR028082">
    <property type="entry name" value="Peripla_BP_I"/>
</dbReference>
<protein>
    <submittedName>
        <fullName evidence="7">Leucine-, isoleucine-, valine-, threonine-, and alanine-binding protein</fullName>
    </submittedName>
</protein>
<keyword evidence="2" id="KW-0813">Transport</keyword>
<comment type="similarity">
    <text evidence="1">Belongs to the leucine-binding protein family.</text>
</comment>
<reference evidence="7 8" key="1">
    <citation type="submission" date="2019-11" db="EMBL/GenBank/DDBJ databases">
        <title>Genome sequence of Moorella glycerini DSM11254.</title>
        <authorList>
            <person name="Poehlein A."/>
            <person name="Boeer T."/>
            <person name="Daniel R."/>
        </authorList>
    </citation>
    <scope>NUCLEOTIDE SEQUENCE [LARGE SCALE GENOMIC DNA]</scope>
    <source>
        <strain evidence="7 8">DSM 11254</strain>
    </source>
</reference>
<evidence type="ECO:0000256" key="5">
    <source>
        <dbReference type="SAM" id="SignalP"/>
    </source>
</evidence>
<evidence type="ECO:0000313" key="8">
    <source>
        <dbReference type="Proteomes" id="UP000425916"/>
    </source>
</evidence>